<dbReference type="SUPFAM" id="SSF109604">
    <property type="entry name" value="HD-domain/PDEase-like"/>
    <property type="match status" value="1"/>
</dbReference>
<evidence type="ECO:0000256" key="4">
    <source>
        <dbReference type="ARBA" id="ARBA00011738"/>
    </source>
</evidence>
<dbReference type="PANTHER" id="PTHR11845">
    <property type="entry name" value="5'-DEOXYNUCLEOTIDASE HDDC2"/>
    <property type="match status" value="1"/>
</dbReference>
<dbReference type="PROSITE" id="PS51831">
    <property type="entry name" value="HD"/>
    <property type="match status" value="1"/>
</dbReference>
<evidence type="ECO:0000256" key="1">
    <source>
        <dbReference type="ARBA" id="ARBA00001638"/>
    </source>
</evidence>
<dbReference type="CDD" id="cd00077">
    <property type="entry name" value="HDc"/>
    <property type="match status" value="1"/>
</dbReference>
<dbReference type="PATRIC" id="fig|1305731.5.peg.1536"/>
<dbReference type="OrthoDB" id="9812744at2"/>
<accession>A0A0N8KLD6</accession>
<dbReference type="SMART" id="SM00471">
    <property type="entry name" value="HDc"/>
    <property type="match status" value="1"/>
</dbReference>
<comment type="subunit">
    <text evidence="4">Homodimer.</text>
</comment>
<dbReference type="AlphaFoldDB" id="A0A0N8KLD6"/>
<comment type="cofactor">
    <cofactor evidence="3">
        <name>Co(2+)</name>
        <dbReference type="ChEBI" id="CHEBI:48828"/>
    </cofactor>
</comment>
<dbReference type="Gene3D" id="1.10.3210.10">
    <property type="entry name" value="Hypothetical protein af1432"/>
    <property type="match status" value="1"/>
</dbReference>
<evidence type="ECO:0000256" key="5">
    <source>
        <dbReference type="ARBA" id="ARBA00012964"/>
    </source>
</evidence>
<dbReference type="EMBL" id="LJZQ01000001">
    <property type="protein sequence ID" value="KPQ30642.1"/>
    <property type="molecule type" value="Genomic_DNA"/>
</dbReference>
<dbReference type="InterPro" id="IPR039356">
    <property type="entry name" value="YfbR/HDDC2"/>
</dbReference>
<dbReference type="NCBIfam" id="NF003009">
    <property type="entry name" value="PRK03826.1"/>
    <property type="match status" value="1"/>
</dbReference>
<evidence type="ECO:0000256" key="2">
    <source>
        <dbReference type="ARBA" id="ARBA00001936"/>
    </source>
</evidence>
<dbReference type="GO" id="GO:0002953">
    <property type="term" value="F:5'-deoxynucleotidase activity"/>
    <property type="evidence" value="ECO:0007669"/>
    <property type="project" value="UniProtKB-EC"/>
</dbReference>
<dbReference type="EC" id="3.1.3.89" evidence="5"/>
<dbReference type="Pfam" id="PF12917">
    <property type="entry name" value="YfbR-like"/>
    <property type="match status" value="1"/>
</dbReference>
<dbReference type="PANTHER" id="PTHR11845:SF13">
    <property type="entry name" value="5'-DEOXYNUCLEOTIDASE HDDC2"/>
    <property type="match status" value="1"/>
</dbReference>
<evidence type="ECO:0000313" key="9">
    <source>
        <dbReference type="EMBL" id="KPQ30642.1"/>
    </source>
</evidence>
<sequence length="205" mass="23443">MASLTQRTASHFFAYVSRLRWIKRWGLMRNAIEENVATHSWEVATIAHALALIRNRHYKGQVNADRIAAAALYHDAIEVITGDLPTPVKYHSKVMREAFGDIEHKAEAELLALLPEDLREDFAPYVRESQLASEEKELIKAADRLSALLKCRAEIQTGNKEFEPAAEQILHRLQEQAQPEVLYFLEVFAPSYERPLDHLLGERSL</sequence>
<proteinExistence type="predicted"/>
<evidence type="ECO:0000256" key="3">
    <source>
        <dbReference type="ARBA" id="ARBA00001941"/>
    </source>
</evidence>
<dbReference type="STRING" id="1305731.GCA_000934705_02854"/>
<reference evidence="9 10" key="1">
    <citation type="submission" date="2015-09" db="EMBL/GenBank/DDBJ databases">
        <title>Identification and resolution of microdiversity through metagenomic sequencing of parallel consortia.</title>
        <authorList>
            <person name="Nelson W.C."/>
            <person name="Romine M.F."/>
            <person name="Lindemann S.R."/>
        </authorList>
    </citation>
    <scope>NUCLEOTIDE SEQUENCE [LARGE SCALE GENOMIC DNA]</scope>
    <source>
        <strain evidence="9">HL-55</strain>
    </source>
</reference>
<evidence type="ECO:0000313" key="10">
    <source>
        <dbReference type="Proteomes" id="UP000050416"/>
    </source>
</evidence>
<evidence type="ECO:0000256" key="6">
    <source>
        <dbReference type="ARBA" id="ARBA00022723"/>
    </source>
</evidence>
<comment type="caution">
    <text evidence="9">The sequence shown here is derived from an EMBL/GenBank/DDBJ whole genome shotgun (WGS) entry which is preliminary data.</text>
</comment>
<protein>
    <recommendedName>
        <fullName evidence="5">5'-deoxynucleotidase</fullName>
        <ecNumber evidence="5">3.1.3.89</ecNumber>
    </recommendedName>
</protein>
<dbReference type="GO" id="GO:0046872">
    <property type="term" value="F:metal ion binding"/>
    <property type="evidence" value="ECO:0007669"/>
    <property type="project" value="UniProtKB-KW"/>
</dbReference>
<feature type="domain" description="HD" evidence="8">
    <location>
        <begin position="36"/>
        <end position="148"/>
    </location>
</feature>
<dbReference type="InterPro" id="IPR003607">
    <property type="entry name" value="HD/PDEase_dom"/>
</dbReference>
<evidence type="ECO:0000256" key="7">
    <source>
        <dbReference type="ARBA" id="ARBA00022801"/>
    </source>
</evidence>
<dbReference type="Proteomes" id="UP000050416">
    <property type="component" value="Unassembled WGS sequence"/>
</dbReference>
<comment type="cofactor">
    <cofactor evidence="2">
        <name>Mn(2+)</name>
        <dbReference type="ChEBI" id="CHEBI:29035"/>
    </cofactor>
</comment>
<keyword evidence="6" id="KW-0479">Metal-binding</keyword>
<name>A0A0N8KLD6_9GAMM</name>
<comment type="catalytic activity">
    <reaction evidence="1">
        <text>a 2'-deoxyribonucleoside 5'-phosphate + H2O = a 2'-deoxyribonucleoside + phosphate</text>
        <dbReference type="Rhea" id="RHEA:36167"/>
        <dbReference type="ChEBI" id="CHEBI:15377"/>
        <dbReference type="ChEBI" id="CHEBI:18274"/>
        <dbReference type="ChEBI" id="CHEBI:43474"/>
        <dbReference type="ChEBI" id="CHEBI:65317"/>
        <dbReference type="EC" id="3.1.3.89"/>
    </reaction>
</comment>
<dbReference type="InterPro" id="IPR006674">
    <property type="entry name" value="HD_domain"/>
</dbReference>
<dbReference type="GO" id="GO:0005737">
    <property type="term" value="C:cytoplasm"/>
    <property type="evidence" value="ECO:0007669"/>
    <property type="project" value="TreeGrafter"/>
</dbReference>
<keyword evidence="7 9" id="KW-0378">Hydrolase</keyword>
<organism evidence="9 10">
    <name type="scientific">Marinobacter excellens HL-55</name>
    <dbReference type="NCBI Taxonomy" id="1305731"/>
    <lineage>
        <taxon>Bacteria</taxon>
        <taxon>Pseudomonadati</taxon>
        <taxon>Pseudomonadota</taxon>
        <taxon>Gammaproteobacteria</taxon>
        <taxon>Pseudomonadales</taxon>
        <taxon>Marinobacteraceae</taxon>
        <taxon>Marinobacter</taxon>
    </lineage>
</organism>
<gene>
    <name evidence="9" type="primary">yfbR</name>
    <name evidence="9" type="ORF">HLUCCX14_00810</name>
</gene>
<evidence type="ECO:0000259" key="8">
    <source>
        <dbReference type="PROSITE" id="PS51831"/>
    </source>
</evidence>